<proteinExistence type="predicted"/>
<dbReference type="AlphaFoldDB" id="A0A0E2DAZ6"/>
<gene>
    <name evidence="1" type="ORF">LEP1GSC105_3603</name>
</gene>
<protein>
    <submittedName>
        <fullName evidence="1">Uncharacterized protein</fullName>
    </submittedName>
</protein>
<dbReference type="Proteomes" id="UP000001340">
    <property type="component" value="Unassembled WGS sequence"/>
</dbReference>
<sequence length="43" mass="5247">MLLKFLENLWKLLDHICSKRLIHAIPEIIKNLKIFQTYKKICH</sequence>
<evidence type="ECO:0000313" key="1">
    <source>
        <dbReference type="EMBL" id="EKR57258.1"/>
    </source>
</evidence>
<accession>A0A0E2DAZ6</accession>
<evidence type="ECO:0000313" key="2">
    <source>
        <dbReference type="Proteomes" id="UP000001340"/>
    </source>
</evidence>
<dbReference type="EMBL" id="AHNR02000003">
    <property type="protein sequence ID" value="EKR57258.1"/>
    <property type="molecule type" value="Genomic_DNA"/>
</dbReference>
<name>A0A0E2DAZ6_LEPIR</name>
<reference evidence="1 2" key="1">
    <citation type="submission" date="2012-10" db="EMBL/GenBank/DDBJ databases">
        <authorList>
            <person name="Harkins D.M."/>
            <person name="Durkin A.S."/>
            <person name="Brinkac L.M."/>
            <person name="Haft D.H."/>
            <person name="Selengut J.D."/>
            <person name="Sanka R."/>
            <person name="DePew J."/>
            <person name="Purushe J."/>
            <person name="Chanthongthip A."/>
            <person name="Lattana O."/>
            <person name="Phetsouvanh R."/>
            <person name="Newton P.N."/>
            <person name="Vinetz J.M."/>
            <person name="Sutton G.G."/>
            <person name="Nierman W.C."/>
            <person name="Fouts D.E."/>
        </authorList>
    </citation>
    <scope>NUCLEOTIDE SEQUENCE [LARGE SCALE GENOMIC DNA]</scope>
    <source>
        <strain evidence="1 2">UI 12758</strain>
    </source>
</reference>
<organism evidence="1 2">
    <name type="scientific">Leptospira interrogans str. UI 12758</name>
    <dbReference type="NCBI Taxonomy" id="1049938"/>
    <lineage>
        <taxon>Bacteria</taxon>
        <taxon>Pseudomonadati</taxon>
        <taxon>Spirochaetota</taxon>
        <taxon>Spirochaetia</taxon>
        <taxon>Leptospirales</taxon>
        <taxon>Leptospiraceae</taxon>
        <taxon>Leptospira</taxon>
    </lineage>
</organism>
<comment type="caution">
    <text evidence="1">The sequence shown here is derived from an EMBL/GenBank/DDBJ whole genome shotgun (WGS) entry which is preliminary data.</text>
</comment>